<name>A0A415J0P0_9BACT</name>
<evidence type="ECO:0000313" key="2">
    <source>
        <dbReference type="Proteomes" id="UP000284916"/>
    </source>
</evidence>
<organism evidence="1 2">
    <name type="scientific">Phocaeicola plebeius</name>
    <dbReference type="NCBI Taxonomy" id="310297"/>
    <lineage>
        <taxon>Bacteria</taxon>
        <taxon>Pseudomonadati</taxon>
        <taxon>Bacteroidota</taxon>
        <taxon>Bacteroidia</taxon>
        <taxon>Bacteroidales</taxon>
        <taxon>Bacteroidaceae</taxon>
        <taxon>Phocaeicola</taxon>
    </lineage>
</organism>
<accession>A0A415J0P0</accession>
<dbReference type="AlphaFoldDB" id="A0A415J0P0"/>
<sequence length="324" mass="38071">MKNIEFIAYCLRKAYRHTHKKQLQFKQYTSYVELWNQDANDFCYRLLDSNTPCMISKFGTVELGALQQYQSSLKKHFTFKEYMDFIKCIKPGLHTLYNISGLCNQAGFFPNDTSLLKKFYEEYISSIKEIDVLGSYIYGEKDFESELTNAKRVNIEGYYYPFLFKNPWTKILKGKKVLVIHPFSEDIQYQYSRKELIWKERTEEILPDFHLITYKAVQSMLGIKTPYKTWFEALEHMKLEISDIDFDIALIGCGAYGMPLAAHIKKMGKQSIHLAGCTQVLFGIIGKRWQELPTVSKFINEYWIHPSKENTPLNAKKVENGCYW</sequence>
<dbReference type="Proteomes" id="UP000284916">
    <property type="component" value="Unassembled WGS sequence"/>
</dbReference>
<gene>
    <name evidence="1" type="ORF">DW035_12695</name>
</gene>
<reference evidence="1 2" key="1">
    <citation type="submission" date="2018-08" db="EMBL/GenBank/DDBJ databases">
        <title>A genome reference for cultivated species of the human gut microbiota.</title>
        <authorList>
            <person name="Zou Y."/>
            <person name="Xue W."/>
            <person name="Luo G."/>
        </authorList>
    </citation>
    <scope>NUCLEOTIDE SEQUENCE [LARGE SCALE GENOMIC DNA]</scope>
    <source>
        <strain evidence="1 2">AF39-11</strain>
    </source>
</reference>
<protein>
    <recommendedName>
        <fullName evidence="3">DUF1792 domain-containing protein</fullName>
    </recommendedName>
</protein>
<dbReference type="EMBL" id="QROI01000020">
    <property type="protein sequence ID" value="RHL13475.1"/>
    <property type="molecule type" value="Genomic_DNA"/>
</dbReference>
<comment type="caution">
    <text evidence="1">The sequence shown here is derived from an EMBL/GenBank/DDBJ whole genome shotgun (WGS) entry which is preliminary data.</text>
</comment>
<dbReference type="RefSeq" id="WP_118442060.1">
    <property type="nucleotide sequence ID" value="NZ_QROD01000044.1"/>
</dbReference>
<evidence type="ECO:0000313" key="1">
    <source>
        <dbReference type="EMBL" id="RHL13475.1"/>
    </source>
</evidence>
<proteinExistence type="predicted"/>
<evidence type="ECO:0008006" key="3">
    <source>
        <dbReference type="Google" id="ProtNLM"/>
    </source>
</evidence>